<sequence length="131" mass="14007">MRFTNIAALLALSVTSVLSAPASRLVSSKRDTLGVYLCTDRDWQGYCAHLQSAPSECVNLGADLNDLVSSAGPDQGGFCYFFVDPNCSTAADFFHVGFPGIADLSVTPVNGPVGSTRSYEDKLSSYFCVYE</sequence>
<dbReference type="AlphaFoldDB" id="A0A8K0QWF1"/>
<keyword evidence="1" id="KW-0732">Signal</keyword>
<feature type="signal peptide" evidence="1">
    <location>
        <begin position="1"/>
        <end position="19"/>
    </location>
</feature>
<comment type="caution">
    <text evidence="2">The sequence shown here is derived from an EMBL/GenBank/DDBJ whole genome shotgun (WGS) entry which is preliminary data.</text>
</comment>
<evidence type="ECO:0008006" key="4">
    <source>
        <dbReference type="Google" id="ProtNLM"/>
    </source>
</evidence>
<gene>
    <name evidence="2" type="ORF">FB567DRAFT_536399</name>
</gene>
<evidence type="ECO:0000256" key="1">
    <source>
        <dbReference type="SAM" id="SignalP"/>
    </source>
</evidence>
<evidence type="ECO:0000313" key="3">
    <source>
        <dbReference type="Proteomes" id="UP000813461"/>
    </source>
</evidence>
<protein>
    <recommendedName>
        <fullName evidence="4">Small secreted protein</fullName>
    </recommendedName>
</protein>
<organism evidence="2 3">
    <name type="scientific">Paraphoma chrysanthemicola</name>
    <dbReference type="NCBI Taxonomy" id="798071"/>
    <lineage>
        <taxon>Eukaryota</taxon>
        <taxon>Fungi</taxon>
        <taxon>Dikarya</taxon>
        <taxon>Ascomycota</taxon>
        <taxon>Pezizomycotina</taxon>
        <taxon>Dothideomycetes</taxon>
        <taxon>Pleosporomycetidae</taxon>
        <taxon>Pleosporales</taxon>
        <taxon>Pleosporineae</taxon>
        <taxon>Phaeosphaeriaceae</taxon>
        <taxon>Paraphoma</taxon>
    </lineage>
</organism>
<name>A0A8K0QWF1_9PLEO</name>
<evidence type="ECO:0000313" key="2">
    <source>
        <dbReference type="EMBL" id="KAH7075220.1"/>
    </source>
</evidence>
<feature type="chain" id="PRO_5035447873" description="Small secreted protein" evidence="1">
    <location>
        <begin position="20"/>
        <end position="131"/>
    </location>
</feature>
<dbReference type="EMBL" id="JAGMVJ010000020">
    <property type="protein sequence ID" value="KAH7075220.1"/>
    <property type="molecule type" value="Genomic_DNA"/>
</dbReference>
<proteinExistence type="predicted"/>
<dbReference type="OrthoDB" id="2910287at2759"/>
<accession>A0A8K0QWF1</accession>
<dbReference type="Proteomes" id="UP000813461">
    <property type="component" value="Unassembled WGS sequence"/>
</dbReference>
<keyword evidence="3" id="KW-1185">Reference proteome</keyword>
<reference evidence="2" key="1">
    <citation type="journal article" date="2021" name="Nat. Commun.">
        <title>Genetic determinants of endophytism in the Arabidopsis root mycobiome.</title>
        <authorList>
            <person name="Mesny F."/>
            <person name="Miyauchi S."/>
            <person name="Thiergart T."/>
            <person name="Pickel B."/>
            <person name="Atanasova L."/>
            <person name="Karlsson M."/>
            <person name="Huettel B."/>
            <person name="Barry K.W."/>
            <person name="Haridas S."/>
            <person name="Chen C."/>
            <person name="Bauer D."/>
            <person name="Andreopoulos W."/>
            <person name="Pangilinan J."/>
            <person name="LaButti K."/>
            <person name="Riley R."/>
            <person name="Lipzen A."/>
            <person name="Clum A."/>
            <person name="Drula E."/>
            <person name="Henrissat B."/>
            <person name="Kohler A."/>
            <person name="Grigoriev I.V."/>
            <person name="Martin F.M."/>
            <person name="Hacquard S."/>
        </authorList>
    </citation>
    <scope>NUCLEOTIDE SEQUENCE</scope>
    <source>
        <strain evidence="2">MPI-SDFR-AT-0120</strain>
    </source>
</reference>